<feature type="compositionally biased region" description="Low complexity" evidence="2">
    <location>
        <begin position="148"/>
        <end position="168"/>
    </location>
</feature>
<proteinExistence type="predicted"/>
<feature type="region of interest" description="Disordered" evidence="2">
    <location>
        <begin position="148"/>
        <end position="181"/>
    </location>
</feature>
<dbReference type="WBParaSite" id="PSAMB.scaffold403size52821.g5461.t1">
    <property type="protein sequence ID" value="PSAMB.scaffold403size52821.g5461.t1"/>
    <property type="gene ID" value="PSAMB.scaffold403size52821.g5461"/>
</dbReference>
<protein>
    <submittedName>
        <fullName evidence="4">BZIP domain-containing protein</fullName>
    </submittedName>
</protein>
<dbReference type="Proteomes" id="UP000887566">
    <property type="component" value="Unplaced"/>
</dbReference>
<evidence type="ECO:0000313" key="4">
    <source>
        <dbReference type="WBParaSite" id="PSAMB.scaffold403size52821.g5461.t1"/>
    </source>
</evidence>
<evidence type="ECO:0000256" key="2">
    <source>
        <dbReference type="SAM" id="MobiDB-lite"/>
    </source>
</evidence>
<accession>A0A914WG03</accession>
<dbReference type="AlphaFoldDB" id="A0A914WG03"/>
<keyword evidence="1" id="KW-0175">Coiled coil</keyword>
<evidence type="ECO:0000256" key="1">
    <source>
        <dbReference type="SAM" id="Coils"/>
    </source>
</evidence>
<keyword evidence="3" id="KW-1185">Reference proteome</keyword>
<feature type="coiled-coil region" evidence="1">
    <location>
        <begin position="197"/>
        <end position="231"/>
    </location>
</feature>
<evidence type="ECO:0000313" key="3">
    <source>
        <dbReference type="Proteomes" id="UP000887566"/>
    </source>
</evidence>
<name>A0A914WG03_9BILA</name>
<dbReference type="GO" id="GO:0003700">
    <property type="term" value="F:DNA-binding transcription factor activity"/>
    <property type="evidence" value="ECO:0007669"/>
    <property type="project" value="InterPro"/>
</dbReference>
<sequence>MSVDFSSVLRQEDSLSLFSLLEHDDPFVSGGAVLTKGEMCDFDAFVADLPSPTGIDISLFDHLNSLSPSPEPIQDHHHHQLQLLQSQELSRADLQPMKPVRRLTMSAKDTKDMMEMLQQPAGRSRHMPRTNAGNNSAVVAAARPPTQLLLSPTPSEYSSSPSPGPVRVGRGRPSKVTSLSKQAQYAREYRQKNKEHIDTLQAEVNTLVTENRELKQDKAQMNKSIIDLRAEVQYLRNVLANESSLAPLLANVTNNNGMKLQFPLKKGALEQQKSGGAGVCIHVVDDSVSVELCGRCNRQARSEKRIVFPRISLDRLASRHRISEMVIRLGKMAEPAGVDVAVEPINGR</sequence>
<dbReference type="Gene3D" id="1.20.5.170">
    <property type="match status" value="1"/>
</dbReference>
<organism evidence="3 4">
    <name type="scientific">Plectus sambesii</name>
    <dbReference type="NCBI Taxonomy" id="2011161"/>
    <lineage>
        <taxon>Eukaryota</taxon>
        <taxon>Metazoa</taxon>
        <taxon>Ecdysozoa</taxon>
        <taxon>Nematoda</taxon>
        <taxon>Chromadorea</taxon>
        <taxon>Plectida</taxon>
        <taxon>Plectina</taxon>
        <taxon>Plectoidea</taxon>
        <taxon>Plectidae</taxon>
        <taxon>Plectus</taxon>
    </lineage>
</organism>
<dbReference type="InterPro" id="IPR046347">
    <property type="entry name" value="bZIP_sf"/>
</dbReference>
<reference evidence="4" key="1">
    <citation type="submission" date="2022-11" db="UniProtKB">
        <authorList>
            <consortium name="WormBaseParasite"/>
        </authorList>
    </citation>
    <scope>IDENTIFICATION</scope>
</reference>
<dbReference type="SUPFAM" id="SSF57959">
    <property type="entry name" value="Leucine zipper domain"/>
    <property type="match status" value="1"/>
</dbReference>